<keyword evidence="1" id="KW-0677">Repeat</keyword>
<dbReference type="AlphaFoldDB" id="A0A1U9NHU4"/>
<proteinExistence type="predicted"/>
<organism evidence="4 5">
    <name type="scientific">Anaerohalosphaera lusitana</name>
    <dbReference type="NCBI Taxonomy" id="1936003"/>
    <lineage>
        <taxon>Bacteria</taxon>
        <taxon>Pseudomonadati</taxon>
        <taxon>Planctomycetota</taxon>
        <taxon>Phycisphaerae</taxon>
        <taxon>Sedimentisphaerales</taxon>
        <taxon>Anaerohalosphaeraceae</taxon>
        <taxon>Anaerohalosphaera</taxon>
    </lineage>
</organism>
<evidence type="ECO:0000313" key="4">
    <source>
        <dbReference type="EMBL" id="AQT67314.1"/>
    </source>
</evidence>
<dbReference type="PANTHER" id="PTHR45586">
    <property type="entry name" value="TPR REPEAT-CONTAINING PROTEIN PA4667"/>
    <property type="match status" value="1"/>
</dbReference>
<gene>
    <name evidence="4" type="ORF">STSP2_00457</name>
</gene>
<dbReference type="KEGG" id="alus:STSP2_00457"/>
<accession>A0A1U9NHU4</accession>
<dbReference type="SUPFAM" id="SSF48452">
    <property type="entry name" value="TPR-like"/>
    <property type="match status" value="1"/>
</dbReference>
<evidence type="ECO:0000313" key="5">
    <source>
        <dbReference type="Proteomes" id="UP000189674"/>
    </source>
</evidence>
<dbReference type="RefSeq" id="WP_146659456.1">
    <property type="nucleotide sequence ID" value="NZ_CP019791.1"/>
</dbReference>
<feature type="repeat" description="TPR" evidence="3">
    <location>
        <begin position="159"/>
        <end position="192"/>
    </location>
</feature>
<dbReference type="PROSITE" id="PS51257">
    <property type="entry name" value="PROKAR_LIPOPROTEIN"/>
    <property type="match status" value="1"/>
</dbReference>
<name>A0A1U9NHU4_9BACT</name>
<dbReference type="Pfam" id="PF13432">
    <property type="entry name" value="TPR_16"/>
    <property type="match status" value="1"/>
</dbReference>
<sequence length="240" mass="26536">MANASKLTGLILTAVFLVAGCDMFGGAQKDKEEPVVISSEQRKTELLEKIEKDYDNAELHYELGKIYQADGLWQKAETQFSRAIGFDPVHRKAEAALVKTLTLAGEEDRAAPLAKNYLSQAQYSPEASLRLGRAFQQEGLNDYAITAYKQALDLAPNSAGLNKQIGYYYLAQGDKVRAEEYLRRSFQLNPNQPEVAGELGRMGVIVQVPKEKKTSGSQLDKLIDKLFGGGDEEQGQQTEQ</sequence>
<dbReference type="InterPro" id="IPR019734">
    <property type="entry name" value="TPR_rpt"/>
</dbReference>
<keyword evidence="4" id="KW-0449">Lipoprotein</keyword>
<dbReference type="Proteomes" id="UP000189674">
    <property type="component" value="Chromosome"/>
</dbReference>
<dbReference type="STRING" id="1936003.STSP2_00457"/>
<protein>
    <submittedName>
        <fullName evidence="4">Lipoprotein NlpI</fullName>
    </submittedName>
</protein>
<dbReference type="PANTHER" id="PTHR45586:SF1">
    <property type="entry name" value="LIPOPOLYSACCHARIDE ASSEMBLY PROTEIN B"/>
    <property type="match status" value="1"/>
</dbReference>
<evidence type="ECO:0000256" key="3">
    <source>
        <dbReference type="PROSITE-ProRule" id="PRU00339"/>
    </source>
</evidence>
<dbReference type="PROSITE" id="PS50005">
    <property type="entry name" value="TPR"/>
    <property type="match status" value="3"/>
</dbReference>
<keyword evidence="2 3" id="KW-0802">TPR repeat</keyword>
<feature type="repeat" description="TPR" evidence="3">
    <location>
        <begin position="125"/>
        <end position="158"/>
    </location>
</feature>
<dbReference type="Gene3D" id="1.25.40.10">
    <property type="entry name" value="Tetratricopeptide repeat domain"/>
    <property type="match status" value="2"/>
</dbReference>
<reference evidence="5" key="1">
    <citation type="submission" date="2017-02" db="EMBL/GenBank/DDBJ databases">
        <title>Comparative genomics and description of representatives of a novel lineage of planctomycetes thriving in anoxic sediments.</title>
        <authorList>
            <person name="Spring S."/>
            <person name="Bunk B."/>
            <person name="Sproer C."/>
        </authorList>
    </citation>
    <scope>NUCLEOTIDE SEQUENCE [LARGE SCALE GENOMIC DNA]</scope>
    <source>
        <strain evidence="5">ST-NAGAB-D1</strain>
    </source>
</reference>
<dbReference type="EMBL" id="CP019791">
    <property type="protein sequence ID" value="AQT67314.1"/>
    <property type="molecule type" value="Genomic_DNA"/>
</dbReference>
<keyword evidence="5" id="KW-1185">Reference proteome</keyword>
<feature type="repeat" description="TPR" evidence="3">
    <location>
        <begin position="57"/>
        <end position="90"/>
    </location>
</feature>
<dbReference type="InterPro" id="IPR011990">
    <property type="entry name" value="TPR-like_helical_dom_sf"/>
</dbReference>
<dbReference type="OrthoDB" id="278818at2"/>
<dbReference type="SMART" id="SM00028">
    <property type="entry name" value="TPR"/>
    <property type="match status" value="3"/>
</dbReference>
<evidence type="ECO:0000256" key="2">
    <source>
        <dbReference type="ARBA" id="ARBA00022803"/>
    </source>
</evidence>
<dbReference type="InterPro" id="IPR051012">
    <property type="entry name" value="CellSynth/LPSAsmb/PSIAsmb"/>
</dbReference>
<evidence type="ECO:0000256" key="1">
    <source>
        <dbReference type="ARBA" id="ARBA00022737"/>
    </source>
</evidence>